<evidence type="ECO:0000313" key="2">
    <source>
        <dbReference type="Proteomes" id="UP000051530"/>
    </source>
</evidence>
<keyword evidence="2" id="KW-1185">Reference proteome</keyword>
<dbReference type="Proteomes" id="UP000051530">
    <property type="component" value="Unassembled WGS sequence"/>
</dbReference>
<dbReference type="OrthoDB" id="2194985at2759"/>
<name>A0A0R0LQX8_9MICR</name>
<comment type="caution">
    <text evidence="1">The sequence shown here is derived from an EMBL/GenBank/DDBJ whole genome shotgun (WGS) entry which is preliminary data.</text>
</comment>
<dbReference type="EMBL" id="LGUB01001406">
    <property type="protein sequence ID" value="KRH91906.1"/>
    <property type="molecule type" value="Genomic_DNA"/>
</dbReference>
<protein>
    <submittedName>
        <fullName evidence="1">Putative transposable element</fullName>
    </submittedName>
</protein>
<proteinExistence type="predicted"/>
<evidence type="ECO:0000313" key="1">
    <source>
        <dbReference type="EMBL" id="KRH91906.1"/>
    </source>
</evidence>
<dbReference type="AlphaFoldDB" id="A0A0R0LQX8"/>
<accession>A0A0R0LQX8</accession>
<dbReference type="VEuPathDB" id="MicrosporidiaDB:M153_19323000654"/>
<sequence length="141" mass="16863">FLTSPFIWKEERLPELPFERKMNIQRIFVNKKEMIQKRQKIWQKYQKDIVKGKKFIDDALEPGDSVFLYRPRQSKMQNGWQNGFKVIKGIGHDAFLVEKDGQIKRANKKHLKKDLTLEREVSGLQHHNTDILDKYREIANP</sequence>
<gene>
    <name evidence="1" type="ORF">M153_19323000654</name>
</gene>
<organism evidence="1 2">
    <name type="scientific">Pseudoloma neurophilia</name>
    <dbReference type="NCBI Taxonomy" id="146866"/>
    <lineage>
        <taxon>Eukaryota</taxon>
        <taxon>Fungi</taxon>
        <taxon>Fungi incertae sedis</taxon>
        <taxon>Microsporidia</taxon>
        <taxon>Pseudoloma</taxon>
    </lineage>
</organism>
<feature type="non-terminal residue" evidence="1">
    <location>
        <position position="1"/>
    </location>
</feature>
<reference evidence="1 2" key="1">
    <citation type="submission" date="2015-07" db="EMBL/GenBank/DDBJ databases">
        <title>The genome of Pseudoloma neurophilia, a relevant intracellular parasite of the zebrafish.</title>
        <authorList>
            <person name="Ndikumana S."/>
            <person name="Pelin A."/>
            <person name="Sanders J."/>
            <person name="Corradi N."/>
        </authorList>
    </citation>
    <scope>NUCLEOTIDE SEQUENCE [LARGE SCALE GENOMIC DNA]</scope>
    <source>
        <strain evidence="1 2">MK1</strain>
    </source>
</reference>